<dbReference type="SUPFAM" id="SSF53254">
    <property type="entry name" value="Phosphoglycerate mutase-like"/>
    <property type="match status" value="1"/>
</dbReference>
<sequence>MAALRDLDAGAWRGLPLDAVPPGDLTRWLADPTHPAPGGESVADVVARVGAWLAAPARRLAVITHPAVLRAALVHALSAADQSFWRIDVAPGAQLVLRGGPGRWTALFR</sequence>
<dbReference type="InterPro" id="IPR013078">
    <property type="entry name" value="His_Pase_superF_clade-1"/>
</dbReference>
<name>A0ABW2TQ53_9PSEU</name>
<dbReference type="Gene3D" id="3.40.50.1240">
    <property type="entry name" value="Phosphoglycerate mutase-like"/>
    <property type="match status" value="1"/>
</dbReference>
<organism evidence="1 2">
    <name type="scientific">Actinokineospora soli</name>
    <dbReference type="NCBI Taxonomy" id="1048753"/>
    <lineage>
        <taxon>Bacteria</taxon>
        <taxon>Bacillati</taxon>
        <taxon>Actinomycetota</taxon>
        <taxon>Actinomycetes</taxon>
        <taxon>Pseudonocardiales</taxon>
        <taxon>Pseudonocardiaceae</taxon>
        <taxon>Actinokineospora</taxon>
    </lineage>
</organism>
<accession>A0ABW2TQ53</accession>
<comment type="caution">
    <text evidence="1">The sequence shown here is derived from an EMBL/GenBank/DDBJ whole genome shotgun (WGS) entry which is preliminary data.</text>
</comment>
<dbReference type="InterPro" id="IPR029033">
    <property type="entry name" value="His_PPase_superfam"/>
</dbReference>
<evidence type="ECO:0000313" key="2">
    <source>
        <dbReference type="Proteomes" id="UP001596512"/>
    </source>
</evidence>
<dbReference type="Pfam" id="PF00300">
    <property type="entry name" value="His_Phos_1"/>
    <property type="match status" value="1"/>
</dbReference>
<dbReference type="Proteomes" id="UP001596512">
    <property type="component" value="Unassembled WGS sequence"/>
</dbReference>
<reference evidence="2" key="1">
    <citation type="journal article" date="2019" name="Int. J. Syst. Evol. Microbiol.">
        <title>The Global Catalogue of Microorganisms (GCM) 10K type strain sequencing project: providing services to taxonomists for standard genome sequencing and annotation.</title>
        <authorList>
            <consortium name="The Broad Institute Genomics Platform"/>
            <consortium name="The Broad Institute Genome Sequencing Center for Infectious Disease"/>
            <person name="Wu L."/>
            <person name="Ma J."/>
        </authorList>
    </citation>
    <scope>NUCLEOTIDE SEQUENCE [LARGE SCALE GENOMIC DNA]</scope>
    <source>
        <strain evidence="2">JCM 17695</strain>
    </source>
</reference>
<proteinExistence type="predicted"/>
<evidence type="ECO:0000313" key="1">
    <source>
        <dbReference type="EMBL" id="MFC7614658.1"/>
    </source>
</evidence>
<keyword evidence="2" id="KW-1185">Reference proteome</keyword>
<gene>
    <name evidence="1" type="ORF">ACFQV2_15120</name>
</gene>
<dbReference type="EMBL" id="JBHTEY010000004">
    <property type="protein sequence ID" value="MFC7614658.1"/>
    <property type="molecule type" value="Genomic_DNA"/>
</dbReference>
<protein>
    <submittedName>
        <fullName evidence="1">Histidine phosphatase family protein</fullName>
    </submittedName>
</protein>